<dbReference type="OMA" id="QANQEMY"/>
<dbReference type="RefSeq" id="WP_012021235.1">
    <property type="nucleotide sequence ID" value="NZ_AP019770.1"/>
</dbReference>
<proteinExistence type="inferred from homology"/>
<evidence type="ECO:0000256" key="3">
    <source>
        <dbReference type="SAM" id="Phobius"/>
    </source>
</evidence>
<protein>
    <submittedName>
        <fullName evidence="4">Trehalose-binding protein</fullName>
    </submittedName>
</protein>
<evidence type="ECO:0000313" key="5">
    <source>
        <dbReference type="Proteomes" id="UP000029084"/>
    </source>
</evidence>
<dbReference type="SUPFAM" id="SSF53850">
    <property type="entry name" value="Periplasmic binding protein-like II"/>
    <property type="match status" value="1"/>
</dbReference>
<dbReference type="PANTHER" id="PTHR43649:SF29">
    <property type="entry name" value="OSMOPROTECTIVE COMPOUNDS-BINDING PROTEIN GGTB"/>
    <property type="match status" value="1"/>
</dbReference>
<dbReference type="EMBL" id="CP008822">
    <property type="protein sequence ID" value="AIM27433.1"/>
    <property type="molecule type" value="Genomic_DNA"/>
</dbReference>
<dbReference type="Proteomes" id="UP000029084">
    <property type="component" value="Chromosome"/>
</dbReference>
<keyword evidence="2" id="KW-0813">Transport</keyword>
<evidence type="ECO:0000256" key="2">
    <source>
        <dbReference type="ARBA" id="ARBA00022448"/>
    </source>
</evidence>
<gene>
    <name evidence="4" type="ORF">HA72_1289</name>
</gene>
<keyword evidence="3" id="KW-0812">Transmembrane</keyword>
<dbReference type="InterPro" id="IPR006059">
    <property type="entry name" value="SBP"/>
</dbReference>
<organism evidence="4 5">
    <name type="scientific">Metallosphaera sedula</name>
    <dbReference type="NCBI Taxonomy" id="43687"/>
    <lineage>
        <taxon>Archaea</taxon>
        <taxon>Thermoproteota</taxon>
        <taxon>Thermoprotei</taxon>
        <taxon>Sulfolobales</taxon>
        <taxon>Sulfolobaceae</taxon>
        <taxon>Metallosphaera</taxon>
    </lineage>
</organism>
<sequence length="479" mass="53172" precursor="true">MKSNMRKVIPLLPRVNYKKAVRGIAKSVVIGIVIVIIVIGAVAAIELTSHRTTPPSVTNTSTTTTTPPPVTGNVTITYFDDLSQSEASVMQNVIIPQFEKEYPNIHINYVDEGATDIVKSVEELELSGNVGPVIIGEDNLVIGELLNGNYLMNLTPYTSEILQNVSLIPSMVSLVKYEQSVYHGEFFIPLRGNIPLVWYNATLFQEMGITPPQNWSQLMQVASEIKAKTGVAPIMFQGHGGASTYTELYQWMVQAGGNPFLFNDSGDVLAFEYLYNLSNYFTPGYVHGYWGSYKGLLSGEYYMIDYQWPYIYSTMASEGVNMSHIGFYPGPVGPANGDHLVGGDVLAIPKGATDIPALIDFARFLLSTQVQRDFIIYLSWPAVNQQAYNNLPSNISALYKAEEEAMSNAFFREPVPWITVWGQIADKVFDTIIVDHAPYSQIPSILGQANQEMYNYLVQNYNTTVAQQYEQGVYGPLYG</sequence>
<feature type="transmembrane region" description="Helical" evidence="3">
    <location>
        <begin position="21"/>
        <end position="45"/>
    </location>
</feature>
<reference evidence="4 5" key="1">
    <citation type="journal article" date="2014" name="J. Bacteriol.">
        <title>Role of an Archaeal PitA Transporter in the Copper and Arsenic Resistance of Metallosphaera sedula, an Extreme Thermoacidophile.</title>
        <authorList>
            <person name="McCarthy S."/>
            <person name="Ai C."/>
            <person name="Wheaton G."/>
            <person name="Tevatia R."/>
            <person name="Eckrich V."/>
            <person name="Kelly R."/>
            <person name="Blum P."/>
        </authorList>
    </citation>
    <scope>NUCLEOTIDE SEQUENCE [LARGE SCALE GENOMIC DNA]</scope>
    <source>
        <strain evidence="4 5">CuR1</strain>
    </source>
</reference>
<keyword evidence="3" id="KW-1133">Transmembrane helix</keyword>
<name>A0A088E616_9CREN</name>
<evidence type="ECO:0000313" key="4">
    <source>
        <dbReference type="EMBL" id="AIM27433.1"/>
    </source>
</evidence>
<comment type="similarity">
    <text evidence="1">Belongs to the bacterial solute-binding protein 1 family.</text>
</comment>
<evidence type="ECO:0000256" key="1">
    <source>
        <dbReference type="ARBA" id="ARBA00008520"/>
    </source>
</evidence>
<dbReference type="Gene3D" id="3.40.190.10">
    <property type="entry name" value="Periplasmic binding protein-like II"/>
    <property type="match status" value="1"/>
</dbReference>
<accession>A0A088E616</accession>
<keyword evidence="3" id="KW-0472">Membrane</keyword>
<dbReference type="GeneID" id="91755785"/>
<dbReference type="Pfam" id="PF01547">
    <property type="entry name" value="SBP_bac_1"/>
    <property type="match status" value="1"/>
</dbReference>
<dbReference type="InterPro" id="IPR050490">
    <property type="entry name" value="Bact_solute-bd_prot1"/>
</dbReference>
<dbReference type="PANTHER" id="PTHR43649">
    <property type="entry name" value="ARABINOSE-BINDING PROTEIN-RELATED"/>
    <property type="match status" value="1"/>
</dbReference>
<dbReference type="AlphaFoldDB" id="A0A088E616"/>